<evidence type="ECO:0000313" key="9">
    <source>
        <dbReference type="EMBL" id="MBP0460311.1"/>
    </source>
</evidence>
<feature type="active site" description="Charge relay system" evidence="6">
    <location>
        <position position="280"/>
    </location>
</feature>
<feature type="active site" description="Nucleophile" evidence="6">
    <location>
        <position position="116"/>
    </location>
</feature>
<dbReference type="InterPro" id="IPR027478">
    <property type="entry name" value="LdcA_N"/>
</dbReference>
<dbReference type="Pfam" id="PF17676">
    <property type="entry name" value="Peptidase_S66C"/>
    <property type="match status" value="1"/>
</dbReference>
<evidence type="ECO:0000256" key="3">
    <source>
        <dbReference type="ARBA" id="ARBA00022670"/>
    </source>
</evidence>
<dbReference type="CDD" id="cd07025">
    <property type="entry name" value="Peptidase_S66"/>
    <property type="match status" value="1"/>
</dbReference>
<gene>
    <name evidence="9" type="ORF">JFN87_22860</name>
</gene>
<organism evidence="9 10">
    <name type="scientific">Streptomyces montanisoli</name>
    <dbReference type="NCBI Taxonomy" id="2798581"/>
    <lineage>
        <taxon>Bacteria</taxon>
        <taxon>Bacillati</taxon>
        <taxon>Actinomycetota</taxon>
        <taxon>Actinomycetes</taxon>
        <taxon>Kitasatosporales</taxon>
        <taxon>Streptomycetaceae</taxon>
        <taxon>Streptomyces</taxon>
    </lineage>
</organism>
<reference evidence="9" key="1">
    <citation type="submission" date="2021-03" db="EMBL/GenBank/DDBJ databases">
        <title>Whole genome sequence of Streptomyces bomunensis MMS17-BM035.</title>
        <authorList>
            <person name="Lee J.H."/>
        </authorList>
    </citation>
    <scope>NUCLEOTIDE SEQUENCE</scope>
    <source>
        <strain evidence="9">MMS17-BM035</strain>
    </source>
</reference>
<keyword evidence="3" id="KW-0645">Protease</keyword>
<comment type="similarity">
    <text evidence="1">Belongs to the peptidase S66 family.</text>
</comment>
<keyword evidence="4" id="KW-0378">Hydrolase</keyword>
<dbReference type="GO" id="GO:0006508">
    <property type="term" value="P:proteolysis"/>
    <property type="evidence" value="ECO:0007669"/>
    <property type="project" value="UniProtKB-KW"/>
</dbReference>
<dbReference type="PIRSF" id="PIRSF028757">
    <property type="entry name" value="LD-carboxypeptidase"/>
    <property type="match status" value="1"/>
</dbReference>
<evidence type="ECO:0000256" key="1">
    <source>
        <dbReference type="ARBA" id="ARBA00010233"/>
    </source>
</evidence>
<dbReference type="InterPro" id="IPR027461">
    <property type="entry name" value="Carboxypeptidase_A_C_sf"/>
</dbReference>
<evidence type="ECO:0000313" key="10">
    <source>
        <dbReference type="Proteomes" id="UP000670475"/>
    </source>
</evidence>
<accession>A0A940RXG8</accession>
<dbReference type="GO" id="GO:0004180">
    <property type="term" value="F:carboxypeptidase activity"/>
    <property type="evidence" value="ECO:0007669"/>
    <property type="project" value="UniProtKB-KW"/>
</dbReference>
<dbReference type="InterPro" id="IPR003507">
    <property type="entry name" value="S66_fam"/>
</dbReference>
<dbReference type="RefSeq" id="WP_209342798.1">
    <property type="nucleotide sequence ID" value="NZ_JAGIQL010000109.1"/>
</dbReference>
<dbReference type="SUPFAM" id="SSF141986">
    <property type="entry name" value="LD-carboxypeptidase A C-terminal domain-like"/>
    <property type="match status" value="1"/>
</dbReference>
<evidence type="ECO:0000256" key="6">
    <source>
        <dbReference type="PIRSR" id="PIRSR028757-1"/>
    </source>
</evidence>
<feature type="domain" description="LD-carboxypeptidase N-terminal" evidence="7">
    <location>
        <begin position="15"/>
        <end position="136"/>
    </location>
</feature>
<dbReference type="SUPFAM" id="SSF52317">
    <property type="entry name" value="Class I glutamine amidotransferase-like"/>
    <property type="match status" value="1"/>
</dbReference>
<evidence type="ECO:0000259" key="7">
    <source>
        <dbReference type="Pfam" id="PF02016"/>
    </source>
</evidence>
<dbReference type="Gene3D" id="3.50.30.60">
    <property type="entry name" value="LD-carboxypeptidase A C-terminal domain-like"/>
    <property type="match status" value="1"/>
</dbReference>
<dbReference type="AlphaFoldDB" id="A0A940RXG8"/>
<comment type="caution">
    <text evidence="9">The sequence shown here is derived from an EMBL/GenBank/DDBJ whole genome shotgun (WGS) entry which is preliminary data.</text>
</comment>
<dbReference type="InterPro" id="IPR040921">
    <property type="entry name" value="Peptidase_S66C"/>
</dbReference>
<dbReference type="InterPro" id="IPR040449">
    <property type="entry name" value="Peptidase_S66_N"/>
</dbReference>
<evidence type="ECO:0000256" key="2">
    <source>
        <dbReference type="ARBA" id="ARBA00022645"/>
    </source>
</evidence>
<dbReference type="Pfam" id="PF02016">
    <property type="entry name" value="Peptidase_S66"/>
    <property type="match status" value="1"/>
</dbReference>
<sequence>MTLLRSPALRPGDTVAVICASSPVDDQEHLESGLAAMRSVGLVPEVFGSARDAGSVYDYLAGDDELRASDLTRALSDPTYAGVFLACGGYGSQSTLELVDFARIDPARPKVVVGYSDVTALLEALAAKLGWVSLFGPMVACGGFWEGPAEYDFAQLMKLLYTPSEVKELTFPDARTLVPGIAEGLTLGGTATLIAASLGTETSYPAQDAILFLEDVDELPFRIDRIVTQIRRAKSYLDGVAGIVLGTFTECGDPAHVDRMLAERFGDLGVPVLAGVNIGHNTRMQTYPIGVRARLDADGARLTFLDQVLTDPEPALLG</sequence>
<dbReference type="GO" id="GO:0008236">
    <property type="term" value="F:serine-type peptidase activity"/>
    <property type="evidence" value="ECO:0007669"/>
    <property type="project" value="UniProtKB-KW"/>
</dbReference>
<evidence type="ECO:0000256" key="5">
    <source>
        <dbReference type="ARBA" id="ARBA00022825"/>
    </source>
</evidence>
<dbReference type="PANTHER" id="PTHR30237">
    <property type="entry name" value="MURAMOYLTETRAPEPTIDE CARBOXYPEPTIDASE"/>
    <property type="match status" value="1"/>
</dbReference>
<keyword evidence="5" id="KW-0720">Serine protease</keyword>
<evidence type="ECO:0000256" key="4">
    <source>
        <dbReference type="ARBA" id="ARBA00022801"/>
    </source>
</evidence>
<dbReference type="InterPro" id="IPR029062">
    <property type="entry name" value="Class_I_gatase-like"/>
</dbReference>
<dbReference type="Proteomes" id="UP000670475">
    <property type="component" value="Unassembled WGS sequence"/>
</dbReference>
<dbReference type="EMBL" id="JAGIQL010000109">
    <property type="protein sequence ID" value="MBP0460311.1"/>
    <property type="molecule type" value="Genomic_DNA"/>
</dbReference>
<keyword evidence="2" id="KW-0121">Carboxypeptidase</keyword>
<feature type="domain" description="LD-carboxypeptidase C-terminal" evidence="8">
    <location>
        <begin position="183"/>
        <end position="295"/>
    </location>
</feature>
<evidence type="ECO:0000259" key="8">
    <source>
        <dbReference type="Pfam" id="PF17676"/>
    </source>
</evidence>
<feature type="active site" description="Charge relay system" evidence="6">
    <location>
        <position position="214"/>
    </location>
</feature>
<name>A0A940RXG8_9ACTN</name>
<dbReference type="PANTHER" id="PTHR30237:SF2">
    <property type="entry name" value="MUREIN TETRAPEPTIDE CARBOXYPEPTIDASE"/>
    <property type="match status" value="1"/>
</dbReference>
<proteinExistence type="inferred from homology"/>
<protein>
    <submittedName>
        <fullName evidence="9">LD-carboxypeptidase</fullName>
    </submittedName>
</protein>
<dbReference type="Gene3D" id="3.40.50.10740">
    <property type="entry name" value="Class I glutamine amidotransferase-like"/>
    <property type="match status" value="1"/>
</dbReference>
<keyword evidence="10" id="KW-1185">Reference proteome</keyword>